<name>A0AAV9W580_9PEZI</name>
<dbReference type="CDD" id="cd09917">
    <property type="entry name" value="F-box_SF"/>
    <property type="match status" value="1"/>
</dbReference>
<feature type="domain" description="F-box" evidence="1">
    <location>
        <begin position="28"/>
        <end position="75"/>
    </location>
</feature>
<dbReference type="InterPro" id="IPR036047">
    <property type="entry name" value="F-box-like_dom_sf"/>
</dbReference>
<proteinExistence type="predicted"/>
<accession>A0AAV9W580</accession>
<dbReference type="Proteomes" id="UP001370758">
    <property type="component" value="Unassembled WGS sequence"/>
</dbReference>
<dbReference type="AlphaFoldDB" id="A0AAV9W580"/>
<dbReference type="EMBL" id="JAVHJL010000006">
    <property type="protein sequence ID" value="KAK6501500.1"/>
    <property type="molecule type" value="Genomic_DNA"/>
</dbReference>
<organism evidence="2 3">
    <name type="scientific">Arthrobotrys musiformis</name>
    <dbReference type="NCBI Taxonomy" id="47236"/>
    <lineage>
        <taxon>Eukaryota</taxon>
        <taxon>Fungi</taxon>
        <taxon>Dikarya</taxon>
        <taxon>Ascomycota</taxon>
        <taxon>Pezizomycotina</taxon>
        <taxon>Orbiliomycetes</taxon>
        <taxon>Orbiliales</taxon>
        <taxon>Orbiliaceae</taxon>
        <taxon>Arthrobotrys</taxon>
    </lineage>
</organism>
<dbReference type="PROSITE" id="PS50181">
    <property type="entry name" value="FBOX"/>
    <property type="match status" value="1"/>
</dbReference>
<dbReference type="Pfam" id="PF00646">
    <property type="entry name" value="F-box"/>
    <property type="match status" value="1"/>
</dbReference>
<sequence length="535" mass="62291">MKYQAEMENPIDVDFQSERQESIASESSNPFLSLPVEILLEVTKQIAYRDLIALSLTTKGLRYLCPKRPEDKRELRCFFRIHRKFLSDEYIPQSQHKSRTRKPQIIPPANCPYCQHRLCPPTCETALFLDSDSGFFFPRHLFPTHIAKFRYGGKYTDHIKGLDNSFPSQKRGGQIYYYSTIWCEHHRCPRDMLSKKKYYKPKSGLGVPLFLKEYHHWRQTKLVSHEVGIGHWVHDRWKVGYRLPPGVKDATDVDEDDLIPIHEKFFYDSMCLHCLSELPFYSNGPYWRQAQFLAYYCSCHKDAKLSKETPEQRRVRIGPRVRRTCCIRVRPPVVEHRGCQSCGYVSVKFTRIEAFDYVRKKEDGTGIENGRNEGYWAYLATEHRLSRSPAGYRGDERQRLCSVRPEEDAKLLDIVRGSGYGLIPLNAPRVGIQDLPYKILRQILEYLSHEATGGPERDMSSFPLGASYCFIKAWFGREAQGNITQNIAEPYYVKVAGSLERDNFHLTELYIKGQTDHKVRRLTQEAHEAHRGSCD</sequence>
<dbReference type="InterPro" id="IPR001810">
    <property type="entry name" value="F-box_dom"/>
</dbReference>
<keyword evidence="3" id="KW-1185">Reference proteome</keyword>
<comment type="caution">
    <text evidence="2">The sequence shown here is derived from an EMBL/GenBank/DDBJ whole genome shotgun (WGS) entry which is preliminary data.</text>
</comment>
<evidence type="ECO:0000313" key="2">
    <source>
        <dbReference type="EMBL" id="KAK6501500.1"/>
    </source>
</evidence>
<evidence type="ECO:0000313" key="3">
    <source>
        <dbReference type="Proteomes" id="UP001370758"/>
    </source>
</evidence>
<dbReference type="SUPFAM" id="SSF81383">
    <property type="entry name" value="F-box domain"/>
    <property type="match status" value="1"/>
</dbReference>
<gene>
    <name evidence="2" type="ORF">TWF481_009338</name>
</gene>
<protein>
    <recommendedName>
        <fullName evidence="1">F-box domain-containing protein</fullName>
    </recommendedName>
</protein>
<evidence type="ECO:0000259" key="1">
    <source>
        <dbReference type="PROSITE" id="PS50181"/>
    </source>
</evidence>
<reference evidence="2 3" key="1">
    <citation type="submission" date="2023-08" db="EMBL/GenBank/DDBJ databases">
        <authorList>
            <person name="Palmer J.M."/>
        </authorList>
    </citation>
    <scope>NUCLEOTIDE SEQUENCE [LARGE SCALE GENOMIC DNA]</scope>
    <source>
        <strain evidence="2 3">TWF481</strain>
    </source>
</reference>